<proteinExistence type="predicted"/>
<reference evidence="1" key="1">
    <citation type="submission" date="2018-05" db="EMBL/GenBank/DDBJ databases">
        <authorList>
            <person name="Lanie J.A."/>
            <person name="Ng W.-L."/>
            <person name="Kazmierczak K.M."/>
            <person name="Andrzejewski T.M."/>
            <person name="Davidsen T.M."/>
            <person name="Wayne K.J."/>
            <person name="Tettelin H."/>
            <person name="Glass J.I."/>
            <person name="Rusch D."/>
            <person name="Podicherti R."/>
            <person name="Tsui H.-C.T."/>
            <person name="Winkler M.E."/>
        </authorList>
    </citation>
    <scope>NUCLEOTIDE SEQUENCE</scope>
</reference>
<gene>
    <name evidence="1" type="ORF">METZ01_LOCUS332057</name>
</gene>
<organism evidence="1">
    <name type="scientific">marine metagenome</name>
    <dbReference type="NCBI Taxonomy" id="408172"/>
    <lineage>
        <taxon>unclassified sequences</taxon>
        <taxon>metagenomes</taxon>
        <taxon>ecological metagenomes</taxon>
    </lineage>
</organism>
<evidence type="ECO:0000313" key="1">
    <source>
        <dbReference type="EMBL" id="SVC79203.1"/>
    </source>
</evidence>
<protein>
    <submittedName>
        <fullName evidence="1">Uncharacterized protein</fullName>
    </submittedName>
</protein>
<sequence>MIASKTNQSFELREECASIPIPLWLQTDIFQKS</sequence>
<accession>A0A382Q0T0</accession>
<name>A0A382Q0T0_9ZZZZ</name>
<dbReference type="AlphaFoldDB" id="A0A382Q0T0"/>
<dbReference type="EMBL" id="UINC01111181">
    <property type="protein sequence ID" value="SVC79203.1"/>
    <property type="molecule type" value="Genomic_DNA"/>
</dbReference>